<feature type="compositionally biased region" description="Basic and acidic residues" evidence="13">
    <location>
        <begin position="1055"/>
        <end position="1121"/>
    </location>
</feature>
<keyword evidence="3" id="KW-0678">Repressor</keyword>
<dbReference type="EMBL" id="JAODUO010000382">
    <property type="protein sequence ID" value="KAK2181769.1"/>
    <property type="molecule type" value="Genomic_DNA"/>
</dbReference>
<feature type="region of interest" description="Disordered" evidence="13">
    <location>
        <begin position="939"/>
        <end position="1121"/>
    </location>
</feature>
<feature type="compositionally biased region" description="Basic and acidic residues" evidence="13">
    <location>
        <begin position="699"/>
        <end position="708"/>
    </location>
</feature>
<feature type="compositionally biased region" description="Low complexity" evidence="13">
    <location>
        <begin position="153"/>
        <end position="166"/>
    </location>
</feature>
<feature type="compositionally biased region" description="Polar residues" evidence="13">
    <location>
        <begin position="205"/>
        <end position="214"/>
    </location>
</feature>
<feature type="compositionally biased region" description="Low complexity" evidence="13">
    <location>
        <begin position="618"/>
        <end position="633"/>
    </location>
</feature>
<dbReference type="GO" id="GO:0032204">
    <property type="term" value="P:regulation of telomere maintenance"/>
    <property type="evidence" value="ECO:0007669"/>
    <property type="project" value="TreeGrafter"/>
</dbReference>
<feature type="compositionally biased region" description="Acidic residues" evidence="13">
    <location>
        <begin position="549"/>
        <end position="596"/>
    </location>
</feature>
<evidence type="ECO:0000313" key="16">
    <source>
        <dbReference type="Proteomes" id="UP001209878"/>
    </source>
</evidence>
<evidence type="ECO:0000256" key="7">
    <source>
        <dbReference type="ARBA" id="ARBA00023163"/>
    </source>
</evidence>
<dbReference type="FunFam" id="3.40.50.300:FF:000399">
    <property type="entry name" value="YLP motif containing 1"/>
    <property type="match status" value="1"/>
</dbReference>
<keyword evidence="7" id="KW-0804">Transcription</keyword>
<evidence type="ECO:0000256" key="3">
    <source>
        <dbReference type="ARBA" id="ARBA00022491"/>
    </source>
</evidence>
<feature type="compositionally biased region" description="Polar residues" evidence="13">
    <location>
        <begin position="282"/>
        <end position="292"/>
    </location>
</feature>
<name>A0AAD9L2C5_RIDPI</name>
<keyword evidence="8" id="KW-0539">Nucleus</keyword>
<feature type="compositionally biased region" description="Basic and acidic residues" evidence="13">
    <location>
        <begin position="867"/>
        <end position="877"/>
    </location>
</feature>
<protein>
    <recommendedName>
        <fullName evidence="11">YLP motif-containing protein 1</fullName>
    </recommendedName>
    <alternativeName>
        <fullName evidence="12">Nuclear protein ZAP3</fullName>
    </alternativeName>
</protein>
<organism evidence="15 16">
    <name type="scientific">Ridgeia piscesae</name>
    <name type="common">Tubeworm</name>
    <dbReference type="NCBI Taxonomy" id="27915"/>
    <lineage>
        <taxon>Eukaryota</taxon>
        <taxon>Metazoa</taxon>
        <taxon>Spiralia</taxon>
        <taxon>Lophotrochozoa</taxon>
        <taxon>Annelida</taxon>
        <taxon>Polychaeta</taxon>
        <taxon>Sedentaria</taxon>
        <taxon>Canalipalpata</taxon>
        <taxon>Sabellida</taxon>
        <taxon>Siboglinidae</taxon>
        <taxon>Ridgeia</taxon>
    </lineage>
</organism>
<feature type="compositionally biased region" description="Basic and acidic residues" evidence="13">
    <location>
        <begin position="843"/>
        <end position="858"/>
    </location>
</feature>
<feature type="region of interest" description="Disordered" evidence="13">
    <location>
        <begin position="1141"/>
        <end position="1193"/>
    </location>
</feature>
<feature type="compositionally biased region" description="Basic and acidic residues" evidence="13">
    <location>
        <begin position="1143"/>
        <end position="1175"/>
    </location>
</feature>
<dbReference type="Pfam" id="PF26583">
    <property type="entry name" value="Spectrin_YLPM1"/>
    <property type="match status" value="1"/>
</dbReference>
<dbReference type="PANTHER" id="PTHR13413">
    <property type="entry name" value="YLP MOTIF CONTAINING PROTEIN NUCLEAR PROTEIN ZAP"/>
    <property type="match status" value="1"/>
</dbReference>
<feature type="region of interest" description="Disordered" evidence="13">
    <location>
        <begin position="781"/>
        <end position="822"/>
    </location>
</feature>
<evidence type="ECO:0000256" key="6">
    <source>
        <dbReference type="ARBA" id="ARBA00023015"/>
    </source>
</evidence>
<evidence type="ECO:0000313" key="15">
    <source>
        <dbReference type="EMBL" id="KAK2181769.1"/>
    </source>
</evidence>
<feature type="region of interest" description="Disordered" evidence="13">
    <location>
        <begin position="834"/>
        <end position="917"/>
    </location>
</feature>
<comment type="caution">
    <text evidence="15">The sequence shown here is derived from an EMBL/GenBank/DDBJ whole genome shotgun (WGS) entry which is preliminary data.</text>
</comment>
<keyword evidence="2" id="KW-0488">Methylation</keyword>
<evidence type="ECO:0000256" key="12">
    <source>
        <dbReference type="ARBA" id="ARBA00083294"/>
    </source>
</evidence>
<feature type="domain" description="YLPM1-like spectrin repeat" evidence="14">
    <location>
        <begin position="2"/>
        <end position="49"/>
    </location>
</feature>
<feature type="compositionally biased region" description="Polar residues" evidence="13">
    <location>
        <begin position="80"/>
        <end position="91"/>
    </location>
</feature>
<dbReference type="InterPro" id="IPR026314">
    <property type="entry name" value="YLP_motif_con_p1"/>
</dbReference>
<evidence type="ECO:0000256" key="8">
    <source>
        <dbReference type="ARBA" id="ARBA00023242"/>
    </source>
</evidence>
<feature type="compositionally biased region" description="Basic and acidic residues" evidence="13">
    <location>
        <begin position="998"/>
        <end position="1048"/>
    </location>
</feature>
<accession>A0AAD9L2C5</accession>
<evidence type="ECO:0000256" key="4">
    <source>
        <dbReference type="ARBA" id="ARBA00022499"/>
    </source>
</evidence>
<keyword evidence="16" id="KW-1185">Reference proteome</keyword>
<comment type="subcellular location">
    <subcellularLocation>
        <location evidence="1">Nucleus speckle</location>
    </subcellularLocation>
</comment>
<evidence type="ECO:0000256" key="11">
    <source>
        <dbReference type="ARBA" id="ARBA00068971"/>
    </source>
</evidence>
<keyword evidence="5" id="KW-0832">Ubl conjugation</keyword>
<feature type="compositionally biased region" description="Basic and acidic residues" evidence="13">
    <location>
        <begin position="885"/>
        <end position="917"/>
    </location>
</feature>
<comment type="function">
    <text evidence="9">Plays a role in the reduction of telomerase activity during differentiation of embryonic stem cells by binding to the core promoter of TERT and controlling its down-regulation.</text>
</comment>
<evidence type="ECO:0000259" key="14">
    <source>
        <dbReference type="Pfam" id="PF26583"/>
    </source>
</evidence>
<evidence type="ECO:0000256" key="9">
    <source>
        <dbReference type="ARBA" id="ARBA00058677"/>
    </source>
</evidence>
<feature type="compositionally biased region" description="Polar residues" evidence="13">
    <location>
        <begin position="13"/>
        <end position="22"/>
    </location>
</feature>
<gene>
    <name evidence="15" type="ORF">NP493_382g00012</name>
</gene>
<dbReference type="Gene3D" id="3.40.50.300">
    <property type="entry name" value="P-loop containing nucleotide triphosphate hydrolases"/>
    <property type="match status" value="1"/>
</dbReference>
<feature type="region of interest" description="Disordered" evidence="13">
    <location>
        <begin position="1"/>
        <end position="22"/>
    </location>
</feature>
<dbReference type="InterPro" id="IPR027417">
    <property type="entry name" value="P-loop_NTPase"/>
</dbReference>
<dbReference type="PANTHER" id="PTHR13413:SF0">
    <property type="entry name" value="YLP MOTIF-CONTAINING PROTEIN 1"/>
    <property type="match status" value="1"/>
</dbReference>
<feature type="compositionally biased region" description="Gly residues" evidence="13">
    <location>
        <begin position="239"/>
        <end position="260"/>
    </location>
</feature>
<feature type="compositionally biased region" description="Polar residues" evidence="13">
    <location>
        <begin position="307"/>
        <end position="322"/>
    </location>
</feature>
<comment type="subunit">
    <text evidence="10">Interacts with PPP1CA and NCOA5. Forms a complex with ILF2, ILF3, KHDRBS1, RBMX, NCOA5 and PPP1CA.</text>
</comment>
<feature type="compositionally biased region" description="Polar residues" evidence="13">
    <location>
        <begin position="264"/>
        <end position="275"/>
    </location>
</feature>
<evidence type="ECO:0000256" key="1">
    <source>
        <dbReference type="ARBA" id="ARBA00004324"/>
    </source>
</evidence>
<evidence type="ECO:0000256" key="5">
    <source>
        <dbReference type="ARBA" id="ARBA00022843"/>
    </source>
</evidence>
<proteinExistence type="predicted"/>
<dbReference type="SUPFAM" id="SSF52540">
    <property type="entry name" value="P-loop containing nucleoside triphosphate hydrolases"/>
    <property type="match status" value="1"/>
</dbReference>
<reference evidence="15" key="1">
    <citation type="journal article" date="2023" name="Mol. Biol. Evol.">
        <title>Third-Generation Sequencing Reveals the Adaptive Role of the Epigenome in Three Deep-Sea Polychaetes.</title>
        <authorList>
            <person name="Perez M."/>
            <person name="Aroh O."/>
            <person name="Sun Y."/>
            <person name="Lan Y."/>
            <person name="Juniper S.K."/>
            <person name="Young C.R."/>
            <person name="Angers B."/>
            <person name="Qian P.Y."/>
        </authorList>
    </citation>
    <scope>NUCLEOTIDE SEQUENCE</scope>
    <source>
        <strain evidence="15">R07B-5</strain>
    </source>
</reference>
<dbReference type="Proteomes" id="UP001209878">
    <property type="component" value="Unassembled WGS sequence"/>
</dbReference>
<evidence type="ECO:0000256" key="13">
    <source>
        <dbReference type="SAM" id="MobiDB-lite"/>
    </source>
</evidence>
<dbReference type="GO" id="GO:0016607">
    <property type="term" value="C:nuclear speck"/>
    <property type="evidence" value="ECO:0007669"/>
    <property type="project" value="UniProtKB-SubCell"/>
</dbReference>
<dbReference type="InterPro" id="IPR058903">
    <property type="entry name" value="Spectrin_YLPM1-like"/>
</dbReference>
<feature type="compositionally biased region" description="Low complexity" evidence="13">
    <location>
        <begin position="681"/>
        <end position="694"/>
    </location>
</feature>
<sequence length="1528" mass="171901">MKQYSDWKDQNKNHPNQEQFQQYEAQWKQYEGQMESKRLEIEERKKLIYSKASVPPPTEAVPAQPTSIAGQGMGLHPHQGEQSQGFHSQHQGMHAHHGDNGMGLHAPYPGDQGMRPRVPHPGDQGIRPRGPHPGDQGMRPRGPSDQGMRPRAPGGYQQPPQFQGGPRFPGGMGDPRQRFRGPRFGGPSGEPGESSVGLGEEDSNENPTDQQSSGFDDRYHGANLGPRGPKPGLGRPYEGPGGFNQGPRGFGPRGPRGLGPRGPTSISNGPNSTAQGMLRPSGPNSTQQSTLRPSGPNLGPRGVRPSGPNQGSQGIPSNSPNQGAKDIRPSGPNQCPRGMRPSGPHQGPNVQNQEQGLRGIRSSGPNQGPGGICPSGPNQAPRGIRPSGPNQGPRGIRPSGPNQGPRGIHPSGPNQGPRGIRPGDNNQGPRGIRPGDNNQGPRGIRPGDNNQGPRGIRPGDNNQGPRGIRPGDNNQGPRGIRPSDNNQGPRGIRPSGPSQGARGPRLGGPNQGPRFEAPWSRQPRFGGPGEMNRFRGPRPQYGGYSGPQYEEESYEEQETEGGEDGVEEEGMEVDYDAAAEDAGYEDTEPAEGEEEAEHWQAPGPRFGGPRFMDPRGMRPPGGRFPRPMRPRFGGSEGGPRFRGPQPPFQRGPAPQQFRPRGHPEGGRFPPPTSQARHEFGPRPGSVPVKSSVPSLLAMKIEKPPEKLGDNTTPSPDAGPHPPFRLGPGLAPEQKSPGLPQARPGEHPGQMHSKPEAANPLKGLAFSEHELEIIRKAAEELKTRQQQQPVPEEGVGAPAVPKEEQAYPEVYPEEAGQEEYQGPDHYRGEEVYEEYPEQYPEEEPYLRPREPFREVEGRRFPPPPWMRPEFDDFPERRPFPPPPPDRMLREHWDPRDLPPRDLPPRDLPPRGPWREFDRFGDPYDDPYLYERERDRFLLPPERRLDPYDLRPLPPPGYRDIYDLPPRAISPFERGFPYRPPALDEPLPAPTVIDYGHGVTDAEKEGPTDLDGGDYHPPHHHSLERDDPYRRRSRERSPERGPERGPERNRSRSPVRGAERWPGNREGRERSPRRDRERDRDRERERYEQERRSREGYREGYREKPRERERGERERERDGREGRDRSVDVTFWFGFVNNCVYSSNGHRDSPDYRRSDHRDSPVSREHRDSPLTRDHSDSPYGRSIAPPSQRAPVVEEKRIQRVTVDEILSNPGRRKRPDHIVVIVRGPPGSGKTYVSKLIKEKEMANGGVSPRMLCLDDYFMVDVEKTENDAETGKMVKRTVLEYQYDADMDQAYRASFLKSFRRQIDERYFNFIIVDAVFDKTAYLEEFWSYGKLKGFEVYVAELQVEVSVCAKRTLHHWQQSDIQAIVDGWQPTPKHCTSLDIRSLLQEVSITEVEMEDSVAETDVETVAKDMTKKTPSLEEEIKAVYTQSKWEIEASEEQLDKLDGIRAAKKKQEEHPQRLEDYLQLPDDYDSRTSQPGQKRVRWADIEERKQQLRMRDIGFVVGQTNWAKMTDDSYAHRALNRTKYI</sequence>
<evidence type="ECO:0000256" key="10">
    <source>
        <dbReference type="ARBA" id="ARBA00065932"/>
    </source>
</evidence>
<keyword evidence="4" id="KW-1017">Isopeptide bond</keyword>
<feature type="compositionally biased region" description="Low complexity" evidence="13">
    <location>
        <begin position="224"/>
        <end position="236"/>
    </location>
</feature>
<feature type="compositionally biased region" description="Basic and acidic residues" evidence="13">
    <location>
        <begin position="1"/>
        <end position="12"/>
    </location>
</feature>
<keyword evidence="6" id="KW-0805">Transcription regulation</keyword>
<evidence type="ECO:0000256" key="2">
    <source>
        <dbReference type="ARBA" id="ARBA00022481"/>
    </source>
</evidence>
<feature type="region of interest" description="Disordered" evidence="13">
    <location>
        <begin position="53"/>
        <end position="764"/>
    </location>
</feature>